<comment type="caution">
    <text evidence="1">The sequence shown here is derived from an EMBL/GenBank/DDBJ whole genome shotgun (WGS) entry which is preliminary data.</text>
</comment>
<dbReference type="InterPro" id="IPR031009">
    <property type="entry name" value="Tcm_partner"/>
</dbReference>
<proteinExistence type="predicted"/>
<accession>A0ABW7C8N5</accession>
<gene>
    <name evidence="1" type="primary">tcmP</name>
    <name evidence="1" type="ORF">VPK24_07840</name>
</gene>
<organism evidence="1 2">
    <name type="scientific">Limnothrix redekei LRLZ20PSL1</name>
    <dbReference type="NCBI Taxonomy" id="3112953"/>
    <lineage>
        <taxon>Bacteria</taxon>
        <taxon>Bacillati</taxon>
        <taxon>Cyanobacteriota</taxon>
        <taxon>Cyanophyceae</taxon>
        <taxon>Pseudanabaenales</taxon>
        <taxon>Pseudanabaenaceae</taxon>
        <taxon>Limnothrix</taxon>
    </lineage>
</organism>
<evidence type="ECO:0000313" key="1">
    <source>
        <dbReference type="EMBL" id="MFG3817545.1"/>
    </source>
</evidence>
<protein>
    <submittedName>
        <fullName evidence="1">Three-Cys-motif partner protein TcmP</fullName>
    </submittedName>
</protein>
<keyword evidence="2" id="KW-1185">Reference proteome</keyword>
<reference evidence="2" key="1">
    <citation type="journal article" date="2024" name="Algal Res.">
        <title>Biochemical, toxicological and genomic investigation of a high-biomass producing Limnothrix strain isolated from Italian shallow drinking water reservoir.</title>
        <authorList>
            <person name="Simonazzi M."/>
            <person name="Shishido T.K."/>
            <person name="Delbaje E."/>
            <person name="Wahlsten M."/>
            <person name="Fewer D.P."/>
            <person name="Sivonen K."/>
            <person name="Pezzolesi L."/>
            <person name="Pistocchi R."/>
        </authorList>
    </citation>
    <scope>NUCLEOTIDE SEQUENCE [LARGE SCALE GENOMIC DNA]</scope>
    <source>
        <strain evidence="2">LRLZ20PSL1</strain>
    </source>
</reference>
<dbReference type="RefSeq" id="WP_393011946.1">
    <property type="nucleotide sequence ID" value="NZ_JAZAQF010000045.1"/>
</dbReference>
<sequence>MAQTQTGQQYSESTPSKLEGFRYLMSYHAAVCEQIFKNPNTTTRKYIYVDLNCGAGYQPEYKEFGTEEFGSPIIALQELNKKNIKPICHFCDQSQEALNKLSETIKNLNLQCDPHYWTGDNKESLKEIAQQLEKLDYYGLVYSDPNGKQDFPLKEIKEIFQLLKMKKVDLLMNVATTYVKRWESNPKANWEKYSLDDLVNDNGKSHIFIRQPQNPSMKWTFIYATNWARQKELKAIHLYKITGRIGRQILDHLFSPSSNPPPHISNDGSISIQTNLFDDYNG</sequence>
<evidence type="ECO:0000313" key="2">
    <source>
        <dbReference type="Proteomes" id="UP001604335"/>
    </source>
</evidence>
<dbReference type="NCBIfam" id="TIGR04474">
    <property type="entry name" value="tcm_partner"/>
    <property type="match status" value="1"/>
</dbReference>
<dbReference type="EMBL" id="JAZAQF010000045">
    <property type="protein sequence ID" value="MFG3817545.1"/>
    <property type="molecule type" value="Genomic_DNA"/>
</dbReference>
<dbReference type="Proteomes" id="UP001604335">
    <property type="component" value="Unassembled WGS sequence"/>
</dbReference>
<name>A0ABW7C8N5_9CYAN</name>